<organism evidence="5 6">
    <name type="scientific">Galdieria partita</name>
    <dbReference type="NCBI Taxonomy" id="83374"/>
    <lineage>
        <taxon>Eukaryota</taxon>
        <taxon>Rhodophyta</taxon>
        <taxon>Bangiophyceae</taxon>
        <taxon>Galdieriales</taxon>
        <taxon>Galdieriaceae</taxon>
        <taxon>Galdieria</taxon>
    </lineage>
</organism>
<dbReference type="AlphaFoldDB" id="A0A9C7PZ61"/>
<evidence type="ECO:0008006" key="7">
    <source>
        <dbReference type="Google" id="ProtNLM"/>
    </source>
</evidence>
<evidence type="ECO:0000256" key="1">
    <source>
        <dbReference type="ARBA" id="ARBA00005901"/>
    </source>
</evidence>
<proteinExistence type="inferred from homology"/>
<accession>A0A9C7PZ61</accession>
<dbReference type="EMBL" id="BQMJ01000041">
    <property type="protein sequence ID" value="GJQ13266.1"/>
    <property type="molecule type" value="Genomic_DNA"/>
</dbReference>
<dbReference type="InterPro" id="IPR038495">
    <property type="entry name" value="ATPase_E_C"/>
</dbReference>
<comment type="similarity">
    <text evidence="1">Belongs to the V-ATPase E subunit family.</text>
</comment>
<sequence length="221" mass="25434">MNDAQVRQQVQQMVSFIRQEAEEKANEIRVKAEEEFNARKLSAVEAAKTQIRSEYEKKFKQIESKLKVAYSTQLNASRLEILKQRENLLREIYEAVGRELSKAREDKENYKKLLEKLLRQSFVTLDDAEVSITCKEEDLMYVESVFNKALEGLKTSGGQQVKAEIERDSFLPRTSIGGVVVSSHGGKIVCNNTLEARLETAYQQNLPQLRQLLFGETELWK</sequence>
<dbReference type="Proteomes" id="UP001061958">
    <property type="component" value="Unassembled WGS sequence"/>
</dbReference>
<evidence type="ECO:0000256" key="4">
    <source>
        <dbReference type="SAM" id="Coils"/>
    </source>
</evidence>
<keyword evidence="6" id="KW-1185">Reference proteome</keyword>
<keyword evidence="2" id="KW-0813">Transport</keyword>
<dbReference type="Gene3D" id="3.30.2320.30">
    <property type="entry name" value="ATP synthase, E subunit, C-terminal"/>
    <property type="match status" value="1"/>
</dbReference>
<dbReference type="PANTHER" id="PTHR45715">
    <property type="entry name" value="ATPASE H+-TRANSPORTING V1 SUBUNIT E1A-RELATED"/>
    <property type="match status" value="1"/>
</dbReference>
<dbReference type="OrthoDB" id="10263003at2759"/>
<protein>
    <recommendedName>
        <fullName evidence="7">V-type proton ATPase subunit E</fullName>
    </recommendedName>
</protein>
<evidence type="ECO:0000313" key="5">
    <source>
        <dbReference type="EMBL" id="GJQ13266.1"/>
    </source>
</evidence>
<dbReference type="InterPro" id="IPR002842">
    <property type="entry name" value="ATPase_V1_Esu"/>
</dbReference>
<dbReference type="Gene3D" id="6.10.250.1620">
    <property type="match status" value="1"/>
</dbReference>
<comment type="caution">
    <text evidence="5">The sequence shown here is derived from an EMBL/GenBank/DDBJ whole genome shotgun (WGS) entry which is preliminary data.</text>
</comment>
<dbReference type="GO" id="GO:0033178">
    <property type="term" value="C:proton-transporting two-sector ATPase complex, catalytic domain"/>
    <property type="evidence" value="ECO:0007669"/>
    <property type="project" value="InterPro"/>
</dbReference>
<evidence type="ECO:0000313" key="6">
    <source>
        <dbReference type="Proteomes" id="UP001061958"/>
    </source>
</evidence>
<feature type="coiled-coil region" evidence="4">
    <location>
        <begin position="93"/>
        <end position="120"/>
    </location>
</feature>
<dbReference type="SUPFAM" id="SSF160527">
    <property type="entry name" value="V-type ATPase subunit E-like"/>
    <property type="match status" value="1"/>
</dbReference>
<dbReference type="GO" id="GO:0046961">
    <property type="term" value="F:proton-transporting ATPase activity, rotational mechanism"/>
    <property type="evidence" value="ECO:0007669"/>
    <property type="project" value="InterPro"/>
</dbReference>
<reference evidence="5" key="2">
    <citation type="submission" date="2022-01" db="EMBL/GenBank/DDBJ databases">
        <authorList>
            <person name="Hirooka S."/>
            <person name="Miyagishima S.Y."/>
        </authorList>
    </citation>
    <scope>NUCLEOTIDE SEQUENCE</scope>
    <source>
        <strain evidence="5">NBRC 102759</strain>
    </source>
</reference>
<evidence type="ECO:0000256" key="3">
    <source>
        <dbReference type="ARBA" id="ARBA00023065"/>
    </source>
</evidence>
<keyword evidence="3" id="KW-0406">Ion transport</keyword>
<dbReference type="HAMAP" id="MF_00311">
    <property type="entry name" value="ATP_synth_E_arch"/>
    <property type="match status" value="1"/>
</dbReference>
<reference evidence="5" key="1">
    <citation type="journal article" date="2022" name="Proc. Natl. Acad. Sci. U.S.A.">
        <title>Life cycle and functional genomics of the unicellular red alga Galdieria for elucidating algal and plant evolution and industrial use.</title>
        <authorList>
            <person name="Hirooka S."/>
            <person name="Itabashi T."/>
            <person name="Ichinose T.M."/>
            <person name="Onuma R."/>
            <person name="Fujiwara T."/>
            <person name="Yamashita S."/>
            <person name="Jong L.W."/>
            <person name="Tomita R."/>
            <person name="Iwane A.H."/>
            <person name="Miyagishima S.Y."/>
        </authorList>
    </citation>
    <scope>NUCLEOTIDE SEQUENCE</scope>
    <source>
        <strain evidence="5">NBRC 102759</strain>
    </source>
</reference>
<feature type="coiled-coil region" evidence="4">
    <location>
        <begin position="7"/>
        <end position="38"/>
    </location>
</feature>
<gene>
    <name evidence="5" type="ORF">GpartN1_g5057.t1</name>
</gene>
<keyword evidence="4" id="KW-0175">Coiled coil</keyword>
<evidence type="ECO:0000256" key="2">
    <source>
        <dbReference type="ARBA" id="ARBA00022448"/>
    </source>
</evidence>
<name>A0A9C7PZ61_9RHOD</name>
<dbReference type="Pfam" id="PF01991">
    <property type="entry name" value="vATP-synt_E"/>
    <property type="match status" value="1"/>
</dbReference>